<dbReference type="AlphaFoldDB" id="A0A7Y4LC05"/>
<feature type="transmembrane region" description="Helical" evidence="1">
    <location>
        <begin position="234"/>
        <end position="256"/>
    </location>
</feature>
<dbReference type="Proteomes" id="UP000541421">
    <property type="component" value="Unassembled WGS sequence"/>
</dbReference>
<proteinExistence type="predicted"/>
<feature type="transmembrane region" description="Helical" evidence="1">
    <location>
        <begin position="405"/>
        <end position="429"/>
    </location>
</feature>
<gene>
    <name evidence="2" type="ORF">HKX40_05095</name>
</gene>
<keyword evidence="1" id="KW-0472">Membrane</keyword>
<name>A0A7Y4LC05_9BURK</name>
<keyword evidence="1" id="KW-1133">Transmembrane helix</keyword>
<feature type="transmembrane region" description="Helical" evidence="1">
    <location>
        <begin position="6"/>
        <end position="25"/>
    </location>
</feature>
<keyword evidence="3" id="KW-1185">Reference proteome</keyword>
<feature type="transmembrane region" description="Helical" evidence="1">
    <location>
        <begin position="32"/>
        <end position="52"/>
    </location>
</feature>
<dbReference type="RefSeq" id="WP_171588476.1">
    <property type="nucleotide sequence ID" value="NZ_JABGBO010000004.1"/>
</dbReference>
<feature type="transmembrane region" description="Helical" evidence="1">
    <location>
        <begin position="347"/>
        <end position="369"/>
    </location>
</feature>
<evidence type="ECO:0000313" key="3">
    <source>
        <dbReference type="Proteomes" id="UP000541421"/>
    </source>
</evidence>
<dbReference type="Pfam" id="PF11299">
    <property type="entry name" value="DUF3100"/>
    <property type="match status" value="1"/>
</dbReference>
<reference evidence="2 3" key="1">
    <citation type="submission" date="2020-05" db="EMBL/GenBank/DDBJ databases">
        <authorList>
            <person name="Niu N."/>
        </authorList>
    </citation>
    <scope>NUCLEOTIDE SEQUENCE [LARGE SCALE GENOMIC DNA]</scope>
    <source>
        <strain evidence="2 3">LMG10982</strain>
    </source>
</reference>
<organism evidence="2 3">
    <name type="scientific">Pelistega europaea</name>
    <dbReference type="NCBI Taxonomy" id="106147"/>
    <lineage>
        <taxon>Bacteria</taxon>
        <taxon>Pseudomonadati</taxon>
        <taxon>Pseudomonadota</taxon>
        <taxon>Betaproteobacteria</taxon>
        <taxon>Burkholderiales</taxon>
        <taxon>Alcaligenaceae</taxon>
        <taxon>Pelistega</taxon>
    </lineage>
</organism>
<dbReference type="InterPro" id="IPR021450">
    <property type="entry name" value="DUF3100"/>
</dbReference>
<evidence type="ECO:0000313" key="2">
    <source>
        <dbReference type="EMBL" id="NOL49511.1"/>
    </source>
</evidence>
<feature type="transmembrane region" description="Helical" evidence="1">
    <location>
        <begin position="317"/>
        <end position="335"/>
    </location>
</feature>
<feature type="transmembrane region" description="Helical" evidence="1">
    <location>
        <begin position="163"/>
        <end position="187"/>
    </location>
</feature>
<evidence type="ECO:0000256" key="1">
    <source>
        <dbReference type="SAM" id="Phobius"/>
    </source>
</evidence>
<dbReference type="EMBL" id="JABGBO010000004">
    <property type="protein sequence ID" value="NOL49511.1"/>
    <property type="molecule type" value="Genomic_DNA"/>
</dbReference>
<sequence>MQTVKLWDVRLYIIVLILSLCAEYIGIVKVPILIGTVVLLPLLYAFVLALFFNPNITRLGKLVGENGHKVSSQWILICLMPFIAKASVMVGPRIHDIVAAGPALLLQEVGNVATVLFALPIAVLCFGMGRETIGATHSIAREANVALIADRFGLKSPEGMGVMGVYVTGTLLGAIYFSMMAGVVGSWEIFDIRALSMACGVGSGSMMGACAAALAEIFPMRKDDIMAFAASSNFLTTATGMFVSLFIALPFAEWLYKRLSQWRKKGEQVDKSISVNQMVFSDNEDVTVSTWQTIWALVPVSVILLLVNWVGTQHNPIEALPGLLVLCAICVVGIVMKRVIPLRIPCVAWVAVAAMLSALPVMPISTYVLETTQQLGLLSLITPALAYAGIAISQTEITLFRQSGLKIIIVALLTFTGTFVGSLVIAQALL</sequence>
<comment type="caution">
    <text evidence="2">The sequence shown here is derived from an EMBL/GenBank/DDBJ whole genome shotgun (WGS) entry which is preliminary data.</text>
</comment>
<feature type="transmembrane region" description="Helical" evidence="1">
    <location>
        <begin position="294"/>
        <end position="311"/>
    </location>
</feature>
<feature type="transmembrane region" description="Helical" evidence="1">
    <location>
        <begin position="194"/>
        <end position="214"/>
    </location>
</feature>
<accession>A0A7Y4LC05</accession>
<protein>
    <submittedName>
        <fullName evidence="2">DUF3100 domain-containing protein</fullName>
    </submittedName>
</protein>
<keyword evidence="1" id="KW-0812">Transmembrane</keyword>
<feature type="transmembrane region" description="Helical" evidence="1">
    <location>
        <begin position="72"/>
        <end position="91"/>
    </location>
</feature>
<feature type="transmembrane region" description="Helical" evidence="1">
    <location>
        <begin position="375"/>
        <end position="393"/>
    </location>
</feature>
<feature type="transmembrane region" description="Helical" evidence="1">
    <location>
        <begin position="103"/>
        <end position="129"/>
    </location>
</feature>